<dbReference type="Gene3D" id="3.20.20.10">
    <property type="entry name" value="Alanine racemase"/>
    <property type="match status" value="1"/>
</dbReference>
<dbReference type="InterPro" id="IPR011078">
    <property type="entry name" value="PyrdxlP_homeostasis"/>
</dbReference>
<dbReference type="EMBL" id="CAEZVB010000088">
    <property type="protein sequence ID" value="CAB4629113.1"/>
    <property type="molecule type" value="Genomic_DNA"/>
</dbReference>
<dbReference type="PIRSF" id="PIRSF004848">
    <property type="entry name" value="YBL036c_PLPDEIII"/>
    <property type="match status" value="1"/>
</dbReference>
<proteinExistence type="inferred from homology"/>
<dbReference type="AlphaFoldDB" id="A0A6J6IXY6"/>
<dbReference type="InterPro" id="IPR029066">
    <property type="entry name" value="PLP-binding_barrel"/>
</dbReference>
<dbReference type="GO" id="GO:0030170">
    <property type="term" value="F:pyridoxal phosphate binding"/>
    <property type="evidence" value="ECO:0007669"/>
    <property type="project" value="InterPro"/>
</dbReference>
<dbReference type="InterPro" id="IPR001608">
    <property type="entry name" value="Ala_racemase_N"/>
</dbReference>
<dbReference type="HAMAP" id="MF_02087">
    <property type="entry name" value="PLP_homeostasis"/>
    <property type="match status" value="1"/>
</dbReference>
<accession>A0A6J6IXY6</accession>
<dbReference type="SUPFAM" id="SSF51419">
    <property type="entry name" value="PLP-binding barrel"/>
    <property type="match status" value="1"/>
</dbReference>
<reference evidence="3" key="1">
    <citation type="submission" date="2020-05" db="EMBL/GenBank/DDBJ databases">
        <authorList>
            <person name="Chiriac C."/>
            <person name="Salcher M."/>
            <person name="Ghai R."/>
            <person name="Kavagutti S V."/>
        </authorList>
    </citation>
    <scope>NUCLEOTIDE SEQUENCE</scope>
</reference>
<evidence type="ECO:0000259" key="2">
    <source>
        <dbReference type="Pfam" id="PF01168"/>
    </source>
</evidence>
<sequence>MSTDRLAELALNLSEVNARVDAACIAAHRPRSEVQLLAVTKTFPATDLDLLAKLGCTDVGESRDQEARSKKEDVAHSLRWHMIGQVQRKKAKQVALWADIVESVDRIELAQALDAGAQAAGRCLDVLIQVSLHPVGLPHRGGVSRDELAPLAEVILAASHLNLAGVMAVAPLEGDPTAAFALLAGSHQRLLSLAPQATIVSAGMSADLEAAITHGATQVRIGGALLGNRPPLK</sequence>
<dbReference type="NCBIfam" id="TIGR00044">
    <property type="entry name" value="YggS family pyridoxal phosphate-dependent enzyme"/>
    <property type="match status" value="1"/>
</dbReference>
<organism evidence="3">
    <name type="scientific">freshwater metagenome</name>
    <dbReference type="NCBI Taxonomy" id="449393"/>
    <lineage>
        <taxon>unclassified sequences</taxon>
        <taxon>metagenomes</taxon>
        <taxon>ecological metagenomes</taxon>
    </lineage>
</organism>
<evidence type="ECO:0000256" key="1">
    <source>
        <dbReference type="ARBA" id="ARBA00022898"/>
    </source>
</evidence>
<dbReference type="PANTHER" id="PTHR10146">
    <property type="entry name" value="PROLINE SYNTHETASE CO-TRANSCRIBED BACTERIAL HOMOLOG PROTEIN"/>
    <property type="match status" value="1"/>
</dbReference>
<feature type="domain" description="Alanine racemase N-terminal" evidence="2">
    <location>
        <begin position="27"/>
        <end position="230"/>
    </location>
</feature>
<keyword evidence="1" id="KW-0663">Pyridoxal phosphate</keyword>
<dbReference type="PANTHER" id="PTHR10146:SF14">
    <property type="entry name" value="PYRIDOXAL PHOSPHATE HOMEOSTASIS PROTEIN"/>
    <property type="match status" value="1"/>
</dbReference>
<name>A0A6J6IXY6_9ZZZZ</name>
<dbReference type="PROSITE" id="PS01211">
    <property type="entry name" value="UPF0001"/>
    <property type="match status" value="1"/>
</dbReference>
<dbReference type="CDD" id="cd00635">
    <property type="entry name" value="PLPDE_III_YBL036c_like"/>
    <property type="match status" value="1"/>
</dbReference>
<gene>
    <name evidence="3" type="ORF">UFOPK1908_01352</name>
</gene>
<dbReference type="Pfam" id="PF01168">
    <property type="entry name" value="Ala_racemase_N"/>
    <property type="match status" value="1"/>
</dbReference>
<protein>
    <submittedName>
        <fullName evidence="3">Unannotated protein</fullName>
    </submittedName>
</protein>
<evidence type="ECO:0000313" key="3">
    <source>
        <dbReference type="EMBL" id="CAB4629113.1"/>
    </source>
</evidence>